<dbReference type="GO" id="GO:0007264">
    <property type="term" value="P:small GTPase-mediated signal transduction"/>
    <property type="evidence" value="ECO:0007669"/>
    <property type="project" value="InterPro"/>
</dbReference>
<dbReference type="SMART" id="SM00174">
    <property type="entry name" value="RHO"/>
    <property type="match status" value="1"/>
</dbReference>
<feature type="signal peptide" evidence="10">
    <location>
        <begin position="1"/>
        <end position="27"/>
    </location>
</feature>
<dbReference type="GO" id="GO:0005886">
    <property type="term" value="C:plasma membrane"/>
    <property type="evidence" value="ECO:0007669"/>
    <property type="project" value="UniProtKB-SubCell"/>
</dbReference>
<dbReference type="Pfam" id="PF00071">
    <property type="entry name" value="Ras"/>
    <property type="match status" value="1"/>
</dbReference>
<evidence type="ECO:0000313" key="11">
    <source>
        <dbReference type="EMBL" id="PRQ70619.1"/>
    </source>
</evidence>
<keyword evidence="4" id="KW-0547">Nucleotide-binding</keyword>
<dbReference type="InterPro" id="IPR001806">
    <property type="entry name" value="Small_GTPase"/>
</dbReference>
<evidence type="ECO:0000256" key="6">
    <source>
        <dbReference type="ARBA" id="ARBA00023136"/>
    </source>
</evidence>
<keyword evidence="5" id="KW-0342">GTP-binding</keyword>
<dbReference type="FunFam" id="3.40.50.300:FF:000573">
    <property type="entry name" value="RHO family GTPase Rho2"/>
    <property type="match status" value="1"/>
</dbReference>
<evidence type="ECO:0000256" key="3">
    <source>
        <dbReference type="ARBA" id="ARBA00022481"/>
    </source>
</evidence>
<gene>
    <name evidence="11" type="ORF">AAT19DRAFT_10776</name>
</gene>
<dbReference type="PRINTS" id="PR00449">
    <property type="entry name" value="RASTRNSFRMNG"/>
</dbReference>
<dbReference type="InterPro" id="IPR027417">
    <property type="entry name" value="P-loop_NTPase"/>
</dbReference>
<dbReference type="PROSITE" id="PS51420">
    <property type="entry name" value="RHO"/>
    <property type="match status" value="1"/>
</dbReference>
<keyword evidence="2" id="KW-1003">Cell membrane</keyword>
<protein>
    <submittedName>
        <fullName evidence="11">Ras family-domain containing protein</fullName>
    </submittedName>
</protein>
<comment type="subcellular location">
    <subcellularLocation>
        <location evidence="1">Cell membrane</location>
        <topology evidence="1">Lipid-anchor</topology>
    </subcellularLocation>
</comment>
<dbReference type="PROSITE" id="PS51421">
    <property type="entry name" value="RAS"/>
    <property type="match status" value="1"/>
</dbReference>
<evidence type="ECO:0000256" key="8">
    <source>
        <dbReference type="ARBA" id="ARBA00023289"/>
    </source>
</evidence>
<dbReference type="PROSITE" id="PS51419">
    <property type="entry name" value="RAB"/>
    <property type="match status" value="1"/>
</dbReference>
<keyword evidence="7" id="KW-0449">Lipoprotein</keyword>
<evidence type="ECO:0000256" key="9">
    <source>
        <dbReference type="SAM" id="MobiDB-lite"/>
    </source>
</evidence>
<dbReference type="GO" id="GO:0003924">
    <property type="term" value="F:GTPase activity"/>
    <property type="evidence" value="ECO:0007669"/>
    <property type="project" value="InterPro"/>
</dbReference>
<keyword evidence="10" id="KW-0732">Signal</keyword>
<feature type="compositionally biased region" description="Basic and acidic residues" evidence="9">
    <location>
        <begin position="245"/>
        <end position="262"/>
    </location>
</feature>
<name>A0A2S9ZXW9_RHOTO</name>
<evidence type="ECO:0000256" key="4">
    <source>
        <dbReference type="ARBA" id="ARBA00022741"/>
    </source>
</evidence>
<keyword evidence="3" id="KW-0488">Methylation</keyword>
<evidence type="ECO:0000256" key="2">
    <source>
        <dbReference type="ARBA" id="ARBA00022475"/>
    </source>
</evidence>
<dbReference type="NCBIfam" id="TIGR00231">
    <property type="entry name" value="small_GTP"/>
    <property type="match status" value="1"/>
</dbReference>
<dbReference type="InterPro" id="IPR005225">
    <property type="entry name" value="Small_GTP-bd"/>
</dbReference>
<organism evidence="11 12">
    <name type="scientific">Rhodotorula toruloides</name>
    <name type="common">Yeast</name>
    <name type="synonym">Rhodosporidium toruloides</name>
    <dbReference type="NCBI Taxonomy" id="5286"/>
    <lineage>
        <taxon>Eukaryota</taxon>
        <taxon>Fungi</taxon>
        <taxon>Dikarya</taxon>
        <taxon>Basidiomycota</taxon>
        <taxon>Pucciniomycotina</taxon>
        <taxon>Microbotryomycetes</taxon>
        <taxon>Sporidiobolales</taxon>
        <taxon>Sporidiobolaceae</taxon>
        <taxon>Rhodotorula</taxon>
    </lineage>
</organism>
<feature type="compositionally biased region" description="Gly residues" evidence="9">
    <location>
        <begin position="229"/>
        <end position="244"/>
    </location>
</feature>
<dbReference type="PANTHER" id="PTHR24072">
    <property type="entry name" value="RHO FAMILY GTPASE"/>
    <property type="match status" value="1"/>
</dbReference>
<dbReference type="GO" id="GO:0007163">
    <property type="term" value="P:establishment or maintenance of cell polarity"/>
    <property type="evidence" value="ECO:0007669"/>
    <property type="project" value="UniProtKB-ARBA"/>
</dbReference>
<comment type="caution">
    <text evidence="11">The sequence shown here is derived from an EMBL/GenBank/DDBJ whole genome shotgun (WGS) entry which is preliminary data.</text>
</comment>
<dbReference type="Gene3D" id="3.40.50.300">
    <property type="entry name" value="P-loop containing nucleotide triphosphate hydrolases"/>
    <property type="match status" value="1"/>
</dbReference>
<evidence type="ECO:0000313" key="12">
    <source>
        <dbReference type="Proteomes" id="UP000239560"/>
    </source>
</evidence>
<feature type="chain" id="PRO_5015406520" evidence="10">
    <location>
        <begin position="28"/>
        <end position="273"/>
    </location>
</feature>
<dbReference type="InterPro" id="IPR003578">
    <property type="entry name" value="Small_GTPase_Rho"/>
</dbReference>
<keyword evidence="8" id="KW-0636">Prenylation</keyword>
<dbReference type="SMART" id="SM00173">
    <property type="entry name" value="RAS"/>
    <property type="match status" value="1"/>
</dbReference>
<dbReference type="OrthoDB" id="8830751at2759"/>
<keyword evidence="6" id="KW-0472">Membrane</keyword>
<dbReference type="AlphaFoldDB" id="A0A2S9ZXW9"/>
<reference evidence="11 12" key="1">
    <citation type="journal article" date="2018" name="Elife">
        <title>Functional genomics of lipid metabolism in the oleaginous yeast Rhodosporidium toruloides.</title>
        <authorList>
            <person name="Coradetti S.T."/>
            <person name="Pinel D."/>
            <person name="Geiselman G."/>
            <person name="Ito M."/>
            <person name="Mondo S."/>
            <person name="Reilly M.C."/>
            <person name="Cheng Y.F."/>
            <person name="Bauer S."/>
            <person name="Grigoriev I."/>
            <person name="Gladden J.M."/>
            <person name="Simmons B.A."/>
            <person name="Brem R."/>
            <person name="Arkin A.P."/>
            <person name="Skerker J.M."/>
        </authorList>
    </citation>
    <scope>NUCLEOTIDE SEQUENCE [LARGE SCALE GENOMIC DNA]</scope>
    <source>
        <strain evidence="11 12">NBRC 0880</strain>
    </source>
</reference>
<dbReference type="EMBL" id="LCTV02000014">
    <property type="protein sequence ID" value="PRQ70619.1"/>
    <property type="molecule type" value="Genomic_DNA"/>
</dbReference>
<evidence type="ECO:0000256" key="1">
    <source>
        <dbReference type="ARBA" id="ARBA00004193"/>
    </source>
</evidence>
<evidence type="ECO:0000256" key="5">
    <source>
        <dbReference type="ARBA" id="ARBA00023134"/>
    </source>
</evidence>
<accession>A0A2S9ZXW9</accession>
<feature type="region of interest" description="Disordered" evidence="9">
    <location>
        <begin position="225"/>
        <end position="263"/>
    </location>
</feature>
<evidence type="ECO:0000256" key="7">
    <source>
        <dbReference type="ARBA" id="ARBA00023288"/>
    </source>
</evidence>
<dbReference type="SUPFAM" id="SSF52540">
    <property type="entry name" value="P-loop containing nucleoside triphosphate hydrolases"/>
    <property type="match status" value="1"/>
</dbReference>
<proteinExistence type="predicted"/>
<sequence length="273" mass="29212">MRSREAPSERLGSTLVALVHLLSLARSVSLPEQTGCAQMSYQPGGAFRRKLVIVGDGACGKTSLLSVFAMGEFPRDYEPTIFDNYVAEIRLDGKAVQLALWDTAGQEDYERLRPLSYSKSHVILIAFSLDTPDSLENVSVKWIEEVRELCGPNIPVLLVGCKRDLRDEAMRDGAGERGRFVTTEQGQAMAQSIGARSYHECSALLNEGVDETFEAATRAAMLVRANPPSGGGGHHGGGGGGLGDDGGHGKDLRTGSRRRDNDEGGGCCGCVIL</sequence>
<evidence type="ECO:0000256" key="10">
    <source>
        <dbReference type="SAM" id="SignalP"/>
    </source>
</evidence>
<dbReference type="Proteomes" id="UP000239560">
    <property type="component" value="Unassembled WGS sequence"/>
</dbReference>
<dbReference type="GO" id="GO:0005525">
    <property type="term" value="F:GTP binding"/>
    <property type="evidence" value="ECO:0007669"/>
    <property type="project" value="UniProtKB-KW"/>
</dbReference>
<dbReference type="SMART" id="SM00175">
    <property type="entry name" value="RAB"/>
    <property type="match status" value="1"/>
</dbReference>